<dbReference type="InterPro" id="IPR018998">
    <property type="entry name" value="EndoU_C"/>
</dbReference>
<keyword evidence="7 11" id="KW-0378">Hydrolase</keyword>
<keyword evidence="6 11" id="KW-0255">Endonuclease</keyword>
<comment type="subunit">
    <text evidence="3 11">Monomer.</text>
</comment>
<feature type="signal peptide" evidence="11">
    <location>
        <begin position="1"/>
        <end position="19"/>
    </location>
</feature>
<evidence type="ECO:0000256" key="9">
    <source>
        <dbReference type="ARBA" id="ARBA00023211"/>
    </source>
</evidence>
<dbReference type="EMBL" id="JADBJN010000001">
    <property type="protein sequence ID" value="KAG5684988.1"/>
    <property type="molecule type" value="Genomic_DNA"/>
</dbReference>
<evidence type="ECO:0000256" key="7">
    <source>
        <dbReference type="ARBA" id="ARBA00022801"/>
    </source>
</evidence>
<dbReference type="PANTHER" id="PTHR12439">
    <property type="entry name" value="PLACENTAL PROTEIN 11-RELATED"/>
    <property type="match status" value="1"/>
</dbReference>
<proteinExistence type="inferred from homology"/>
<dbReference type="PANTHER" id="PTHR12439:SF42">
    <property type="entry name" value="ENDORIBONUCLEASE-RELATED"/>
    <property type="match status" value="1"/>
</dbReference>
<keyword evidence="8 11" id="KW-0694">RNA-binding</keyword>
<gene>
    <name evidence="13" type="ORF">PVAND_014191</name>
</gene>
<keyword evidence="14" id="KW-1185">Reference proteome</keyword>
<evidence type="ECO:0000256" key="4">
    <source>
        <dbReference type="ARBA" id="ARBA00022722"/>
    </source>
</evidence>
<reference evidence="13" key="1">
    <citation type="submission" date="2021-03" db="EMBL/GenBank/DDBJ databases">
        <title>Chromosome level genome of the anhydrobiotic midge Polypedilum vanderplanki.</title>
        <authorList>
            <person name="Yoshida Y."/>
            <person name="Kikawada T."/>
            <person name="Gusev O."/>
        </authorList>
    </citation>
    <scope>NUCLEOTIDE SEQUENCE</scope>
    <source>
        <strain evidence="13">NIAS01</strain>
        <tissue evidence="13">Whole body or cell culture</tissue>
    </source>
</reference>
<dbReference type="SUPFAM" id="SSF142877">
    <property type="entry name" value="EndoU-like"/>
    <property type="match status" value="1"/>
</dbReference>
<protein>
    <recommendedName>
        <fullName evidence="12">EndoU domain-containing protein</fullName>
    </recommendedName>
</protein>
<keyword evidence="5 11" id="KW-0479">Metal-binding</keyword>
<evidence type="ECO:0000256" key="1">
    <source>
        <dbReference type="ARBA" id="ARBA00001936"/>
    </source>
</evidence>
<evidence type="ECO:0000313" key="14">
    <source>
        <dbReference type="Proteomes" id="UP001107558"/>
    </source>
</evidence>
<feature type="chain" id="PRO_5039961525" description="EndoU domain-containing protein" evidence="11">
    <location>
        <begin position="20"/>
        <end position="295"/>
    </location>
</feature>
<dbReference type="GO" id="GO:0003723">
    <property type="term" value="F:RNA binding"/>
    <property type="evidence" value="ECO:0007669"/>
    <property type="project" value="UniProtKB-UniRule"/>
</dbReference>
<keyword evidence="11" id="KW-0732">Signal</keyword>
<evidence type="ECO:0000256" key="3">
    <source>
        <dbReference type="ARBA" id="ARBA00011245"/>
    </source>
</evidence>
<dbReference type="PROSITE" id="PS51959">
    <property type="entry name" value="ENDOU"/>
    <property type="match status" value="1"/>
</dbReference>
<dbReference type="Proteomes" id="UP001107558">
    <property type="component" value="Chromosome 1"/>
</dbReference>
<keyword evidence="9 11" id="KW-0464">Manganese</keyword>
<evidence type="ECO:0000256" key="2">
    <source>
        <dbReference type="ARBA" id="ARBA00010168"/>
    </source>
</evidence>
<evidence type="ECO:0000313" key="13">
    <source>
        <dbReference type="EMBL" id="KAG5684988.1"/>
    </source>
</evidence>
<accession>A0A9J6CSU7</accession>
<comment type="caution">
    <text evidence="13">The sequence shown here is derived from an EMBL/GenBank/DDBJ whole genome shotgun (WGS) entry which is preliminary data.</text>
</comment>
<dbReference type="AlphaFoldDB" id="A0A9J6CSU7"/>
<evidence type="ECO:0000256" key="11">
    <source>
        <dbReference type="RuleBase" id="RU367085"/>
    </source>
</evidence>
<dbReference type="GO" id="GO:0046872">
    <property type="term" value="F:metal ion binding"/>
    <property type="evidence" value="ECO:0007669"/>
    <property type="project" value="UniProtKB-UniRule"/>
</dbReference>
<evidence type="ECO:0000256" key="10">
    <source>
        <dbReference type="ARBA" id="ARBA00023239"/>
    </source>
</evidence>
<dbReference type="Pfam" id="PF09412">
    <property type="entry name" value="XendoU"/>
    <property type="match status" value="1"/>
</dbReference>
<dbReference type="InterPro" id="IPR039787">
    <property type="entry name" value="ENDOU"/>
</dbReference>
<keyword evidence="4 11" id="KW-0540">Nuclease</keyword>
<comment type="similarity">
    <text evidence="2 11">Belongs to the ENDOU family.</text>
</comment>
<evidence type="ECO:0000256" key="6">
    <source>
        <dbReference type="ARBA" id="ARBA00022759"/>
    </source>
</evidence>
<evidence type="ECO:0000256" key="8">
    <source>
        <dbReference type="ARBA" id="ARBA00022884"/>
    </source>
</evidence>
<keyword evidence="10" id="KW-0456">Lyase</keyword>
<dbReference type="OrthoDB" id="430326at2759"/>
<comment type="cofactor">
    <cofactor evidence="1 11">
        <name>Mn(2+)</name>
        <dbReference type="ChEBI" id="CHEBI:29035"/>
    </cofactor>
</comment>
<name>A0A9J6CSU7_POLVA</name>
<dbReference type="CDD" id="cd21159">
    <property type="entry name" value="XendoU"/>
    <property type="match status" value="1"/>
</dbReference>
<feature type="domain" description="EndoU" evidence="12">
    <location>
        <begin position="30"/>
        <end position="295"/>
    </location>
</feature>
<sequence length="295" mass="34651">MKILIYFGIFLLLINKIQSKKQKNYTEIATDEEIEKISQELFELSDNNLLSQLSLNLQGHHKFYNSTEDLAPEPLLTLHDDFSESETMRFMQMLYDNYERNTLVEETVTEEEMSEERNFINALLQTEIMRRAMNFLESKSLVQNHPESHYCLLKKIWFDFYPRSKGKNATSSGFEHVFLAESKKKKLIGFHNWIYFAAMERDGALNYKGWENIIDLGDKAKIIKIKFDLDGMRKAVSSIFIGTSPELEFALYTICFKLRVNRNCSLIYDDVNFIIKTYSMIYNKKRFVASAFVMA</sequence>
<dbReference type="GO" id="GO:0016787">
    <property type="term" value="F:hydrolase activity"/>
    <property type="evidence" value="ECO:0007669"/>
    <property type="project" value="UniProtKB-KW"/>
</dbReference>
<organism evidence="13 14">
    <name type="scientific">Polypedilum vanderplanki</name>
    <name type="common">Sleeping chironomid midge</name>
    <dbReference type="NCBI Taxonomy" id="319348"/>
    <lineage>
        <taxon>Eukaryota</taxon>
        <taxon>Metazoa</taxon>
        <taxon>Ecdysozoa</taxon>
        <taxon>Arthropoda</taxon>
        <taxon>Hexapoda</taxon>
        <taxon>Insecta</taxon>
        <taxon>Pterygota</taxon>
        <taxon>Neoptera</taxon>
        <taxon>Endopterygota</taxon>
        <taxon>Diptera</taxon>
        <taxon>Nematocera</taxon>
        <taxon>Chironomoidea</taxon>
        <taxon>Chironomidae</taxon>
        <taxon>Chironominae</taxon>
        <taxon>Polypedilum</taxon>
        <taxon>Polypedilum</taxon>
    </lineage>
</organism>
<evidence type="ECO:0000259" key="12">
    <source>
        <dbReference type="PROSITE" id="PS51959"/>
    </source>
</evidence>
<dbReference type="GO" id="GO:0016829">
    <property type="term" value="F:lyase activity"/>
    <property type="evidence" value="ECO:0007669"/>
    <property type="project" value="UniProtKB-KW"/>
</dbReference>
<dbReference type="InterPro" id="IPR037227">
    <property type="entry name" value="EndoU-like"/>
</dbReference>
<dbReference type="GO" id="GO:0004521">
    <property type="term" value="F:RNA endonuclease activity"/>
    <property type="evidence" value="ECO:0007669"/>
    <property type="project" value="UniProtKB-UniRule"/>
</dbReference>
<evidence type="ECO:0000256" key="5">
    <source>
        <dbReference type="ARBA" id="ARBA00022723"/>
    </source>
</evidence>